<evidence type="ECO:0000313" key="1">
    <source>
        <dbReference type="EMBL" id="JAH16567.1"/>
    </source>
</evidence>
<reference evidence="1" key="2">
    <citation type="journal article" date="2015" name="Fish Shellfish Immunol.">
        <title>Early steps in the European eel (Anguilla anguilla)-Vibrio vulnificus interaction in the gills: Role of the RtxA13 toxin.</title>
        <authorList>
            <person name="Callol A."/>
            <person name="Pajuelo D."/>
            <person name="Ebbesson L."/>
            <person name="Teles M."/>
            <person name="MacKenzie S."/>
            <person name="Amaro C."/>
        </authorList>
    </citation>
    <scope>NUCLEOTIDE SEQUENCE</scope>
</reference>
<name>A0A0E9QJ81_ANGAN</name>
<dbReference type="EMBL" id="GBXM01092010">
    <property type="protein sequence ID" value="JAH16567.1"/>
    <property type="molecule type" value="Transcribed_RNA"/>
</dbReference>
<protein>
    <submittedName>
        <fullName evidence="1">Uncharacterized protein</fullName>
    </submittedName>
</protein>
<accession>A0A0E9QJ81</accession>
<sequence>MELVCGSIQYSGLMQKHHLKLAPPYFSFLQAH</sequence>
<dbReference type="AlphaFoldDB" id="A0A0E9QJ81"/>
<organism evidence="1">
    <name type="scientific">Anguilla anguilla</name>
    <name type="common">European freshwater eel</name>
    <name type="synonym">Muraena anguilla</name>
    <dbReference type="NCBI Taxonomy" id="7936"/>
    <lineage>
        <taxon>Eukaryota</taxon>
        <taxon>Metazoa</taxon>
        <taxon>Chordata</taxon>
        <taxon>Craniata</taxon>
        <taxon>Vertebrata</taxon>
        <taxon>Euteleostomi</taxon>
        <taxon>Actinopterygii</taxon>
        <taxon>Neopterygii</taxon>
        <taxon>Teleostei</taxon>
        <taxon>Anguilliformes</taxon>
        <taxon>Anguillidae</taxon>
        <taxon>Anguilla</taxon>
    </lineage>
</organism>
<reference evidence="1" key="1">
    <citation type="submission" date="2014-11" db="EMBL/GenBank/DDBJ databases">
        <authorList>
            <person name="Amaro Gonzalez C."/>
        </authorList>
    </citation>
    <scope>NUCLEOTIDE SEQUENCE</scope>
</reference>
<proteinExistence type="predicted"/>